<reference evidence="2" key="1">
    <citation type="journal article" date="2019" name="Int. J. Syst. Evol. Microbiol.">
        <title>The Global Catalogue of Microorganisms (GCM) 10K type strain sequencing project: providing services to taxonomists for standard genome sequencing and annotation.</title>
        <authorList>
            <consortium name="The Broad Institute Genomics Platform"/>
            <consortium name="The Broad Institute Genome Sequencing Center for Infectious Disease"/>
            <person name="Wu L."/>
            <person name="Ma J."/>
        </authorList>
    </citation>
    <scope>NUCLEOTIDE SEQUENCE [LARGE SCALE GENOMIC DNA]</scope>
    <source>
        <strain evidence="2">CGMCC 4.7152</strain>
    </source>
</reference>
<dbReference type="Proteomes" id="UP001595912">
    <property type="component" value="Unassembled WGS sequence"/>
</dbReference>
<accession>A0ABV9W955</accession>
<evidence type="ECO:0000313" key="2">
    <source>
        <dbReference type="Proteomes" id="UP001595912"/>
    </source>
</evidence>
<organism evidence="1 2">
    <name type="scientific">Dactylosporangium cerinum</name>
    <dbReference type="NCBI Taxonomy" id="1434730"/>
    <lineage>
        <taxon>Bacteria</taxon>
        <taxon>Bacillati</taxon>
        <taxon>Actinomycetota</taxon>
        <taxon>Actinomycetes</taxon>
        <taxon>Micromonosporales</taxon>
        <taxon>Micromonosporaceae</taxon>
        <taxon>Dactylosporangium</taxon>
    </lineage>
</organism>
<gene>
    <name evidence="1" type="ORF">ACFPIJ_42885</name>
</gene>
<proteinExistence type="predicted"/>
<evidence type="ECO:0000313" key="1">
    <source>
        <dbReference type="EMBL" id="MFC5004559.1"/>
    </source>
</evidence>
<sequence>MQYGRRRLLNDVREDFTSMACGLVVVSDSEGTDAPNTWSLQGTMSGDRPMAVTCGHFADGVLKYLTCAEKHSAEYVGSVVDGGDHDTSCQRLAAAHLGLSADEFATREDLQAHWLTTLRDGERTGCVVVAASGKDVLTGSVKGLRTGPLPG</sequence>
<protein>
    <recommendedName>
        <fullName evidence="3">Septum formation-related domain-containing protein</fullName>
    </recommendedName>
</protein>
<name>A0ABV9W955_9ACTN</name>
<evidence type="ECO:0008006" key="3">
    <source>
        <dbReference type="Google" id="ProtNLM"/>
    </source>
</evidence>
<dbReference type="EMBL" id="JBHSIU010000066">
    <property type="protein sequence ID" value="MFC5004559.1"/>
    <property type="molecule type" value="Genomic_DNA"/>
</dbReference>
<dbReference type="RefSeq" id="WP_380124566.1">
    <property type="nucleotide sequence ID" value="NZ_JBHSIU010000066.1"/>
</dbReference>
<keyword evidence="2" id="KW-1185">Reference proteome</keyword>
<comment type="caution">
    <text evidence="1">The sequence shown here is derived from an EMBL/GenBank/DDBJ whole genome shotgun (WGS) entry which is preliminary data.</text>
</comment>